<dbReference type="PANTHER" id="PTHR47129">
    <property type="entry name" value="QUINONE OXIDOREDUCTASE 2"/>
    <property type="match status" value="1"/>
</dbReference>
<reference evidence="3" key="1">
    <citation type="submission" date="2017-01" db="EMBL/GenBank/DDBJ databases">
        <authorList>
            <person name="Varghese N."/>
            <person name="Submissions S."/>
        </authorList>
    </citation>
    <scope>NUCLEOTIDE SEQUENCE [LARGE SCALE GENOMIC DNA]</scope>
    <source>
        <strain evidence="3">ATCC 12950</strain>
    </source>
</reference>
<dbReference type="InterPro" id="IPR016040">
    <property type="entry name" value="NAD(P)-bd_dom"/>
</dbReference>
<dbReference type="InterPro" id="IPR052718">
    <property type="entry name" value="NmrA-type_oxidoreductase"/>
</dbReference>
<gene>
    <name evidence="2" type="ORF">SAMN05421833_10810</name>
</gene>
<dbReference type="OrthoDB" id="5510591at2"/>
<dbReference type="RefSeq" id="WP_076434794.1">
    <property type="nucleotide sequence ID" value="NZ_FTNI01000008.1"/>
</dbReference>
<dbReference type="STRING" id="58117.SAMN05421833_10810"/>
<dbReference type="EMBL" id="FTNI01000008">
    <property type="protein sequence ID" value="SIR33685.1"/>
    <property type="molecule type" value="Genomic_DNA"/>
</dbReference>
<dbReference type="Pfam" id="PF13460">
    <property type="entry name" value="NAD_binding_10"/>
    <property type="match status" value="1"/>
</dbReference>
<sequence>MIVVTGATGHLGRLVVEELAGRVPVSRIVAAVRSPQKAADLAERGIQVREADYDRPDTLGPAFEGATRVLLVSGSEPGRRVDQHRAVVDAARTAGVELLAYTSIPRADTTPLGLAPDHKATEEYIRASGLPFAFLRNGWYHENYIAAAGQGAQSGVIAGSARDGRVASAARADFAAAAAAVLTDEGHRNAVYELTGDVAWSMPELAAVVSELSGRPVEYRDLPVAEYAKALEANGLPEPVAALLAQVDADIADGWLGDTPGDLSRLIGRPTTPLRDTLAEALRNG</sequence>
<dbReference type="InterPro" id="IPR036291">
    <property type="entry name" value="NAD(P)-bd_dom_sf"/>
</dbReference>
<dbReference type="AlphaFoldDB" id="A0A1N7A3I4"/>
<keyword evidence="3" id="KW-1185">Reference proteome</keyword>
<feature type="domain" description="NAD(P)-binding" evidence="1">
    <location>
        <begin position="6"/>
        <end position="184"/>
    </location>
</feature>
<protein>
    <submittedName>
        <fullName evidence="2">NAD(P)H dehydrogenase (Quinone)</fullName>
    </submittedName>
</protein>
<evidence type="ECO:0000313" key="3">
    <source>
        <dbReference type="Proteomes" id="UP000186096"/>
    </source>
</evidence>
<evidence type="ECO:0000313" key="2">
    <source>
        <dbReference type="EMBL" id="SIR33685.1"/>
    </source>
</evidence>
<dbReference type="SUPFAM" id="SSF51735">
    <property type="entry name" value="NAD(P)-binding Rossmann-fold domains"/>
    <property type="match status" value="1"/>
</dbReference>
<name>A0A1N7A3I4_9ACTN</name>
<dbReference type="PANTHER" id="PTHR47129:SF1">
    <property type="entry name" value="NMRA-LIKE DOMAIN-CONTAINING PROTEIN"/>
    <property type="match status" value="1"/>
</dbReference>
<dbReference type="Gene3D" id="3.40.50.720">
    <property type="entry name" value="NAD(P)-binding Rossmann-like Domain"/>
    <property type="match status" value="1"/>
</dbReference>
<dbReference type="CDD" id="cd05269">
    <property type="entry name" value="TMR_SDR_a"/>
    <property type="match status" value="1"/>
</dbReference>
<organism evidence="2 3">
    <name type="scientific">Microbispora rosea</name>
    <dbReference type="NCBI Taxonomy" id="58117"/>
    <lineage>
        <taxon>Bacteria</taxon>
        <taxon>Bacillati</taxon>
        <taxon>Actinomycetota</taxon>
        <taxon>Actinomycetes</taxon>
        <taxon>Streptosporangiales</taxon>
        <taxon>Streptosporangiaceae</taxon>
        <taxon>Microbispora</taxon>
    </lineage>
</organism>
<accession>A0A1N7A3I4</accession>
<dbReference type="Gene3D" id="3.90.25.10">
    <property type="entry name" value="UDP-galactose 4-epimerase, domain 1"/>
    <property type="match status" value="1"/>
</dbReference>
<dbReference type="Proteomes" id="UP000186096">
    <property type="component" value="Unassembled WGS sequence"/>
</dbReference>
<evidence type="ECO:0000259" key="1">
    <source>
        <dbReference type="Pfam" id="PF13460"/>
    </source>
</evidence>
<proteinExistence type="predicted"/>